<dbReference type="EMBL" id="FOLD01000005">
    <property type="protein sequence ID" value="SFC36040.1"/>
    <property type="molecule type" value="Genomic_DNA"/>
</dbReference>
<dbReference type="GO" id="GO:0016020">
    <property type="term" value="C:membrane"/>
    <property type="evidence" value="ECO:0007669"/>
    <property type="project" value="GOC"/>
</dbReference>
<feature type="domain" description="Fatty acid hydroxylase" evidence="8">
    <location>
        <begin position="101"/>
        <end position="235"/>
    </location>
</feature>
<dbReference type="GO" id="GO:0006643">
    <property type="term" value="P:membrane lipid metabolic process"/>
    <property type="evidence" value="ECO:0007669"/>
    <property type="project" value="TreeGrafter"/>
</dbReference>
<dbReference type="InterPro" id="IPR006694">
    <property type="entry name" value="Fatty_acid_hydroxylase"/>
</dbReference>
<evidence type="ECO:0000256" key="7">
    <source>
        <dbReference type="SAM" id="Phobius"/>
    </source>
</evidence>
<sequence>MEYLALAGKGMVDYGWRILYASMILFVLELIFGWNKYSLKSRLRGALLWVVYIAITVAFLTAFNALWNKLGVTPLVTITLAEYFASENKLVTILGWIAAPILAVMASDFFYYWFHRAQHTWAFLWAFHAEHHAIREMSAWNSNHHWTEEIFRIPFIMIPMSLLIRVDPGFVPVIAWLLIGAQGQYIHSHTRLSLGPLRYIVADNRFHRIHHSVELPHWNRNFGSFSSVWDMVFRTAYFPKRNEWPDTGLDEHDEAQTVREYLFRPFQKLRGKA</sequence>
<proteinExistence type="predicted"/>
<dbReference type="GO" id="GO:0005506">
    <property type="term" value="F:iron ion binding"/>
    <property type="evidence" value="ECO:0007669"/>
    <property type="project" value="InterPro"/>
</dbReference>
<feature type="transmembrane region" description="Helical" evidence="7">
    <location>
        <begin position="93"/>
        <end position="114"/>
    </location>
</feature>
<keyword evidence="4" id="KW-0560">Oxidoreductase</keyword>
<dbReference type="PANTHER" id="PTHR21624">
    <property type="entry name" value="STEROL DESATURASE-RELATED PROTEIN"/>
    <property type="match status" value="1"/>
</dbReference>
<dbReference type="Proteomes" id="UP000198639">
    <property type="component" value="Unassembled WGS sequence"/>
</dbReference>
<name>A0A1I1IS30_9BURK</name>
<keyword evidence="6 7" id="KW-0472">Membrane</keyword>
<feature type="transmembrane region" description="Helical" evidence="7">
    <location>
        <begin position="14"/>
        <end position="34"/>
    </location>
</feature>
<protein>
    <submittedName>
        <fullName evidence="9">Sterol desaturase/sphingolipid hydroxylase, fatty acid hydroxylase superfamily</fullName>
    </submittedName>
</protein>
<evidence type="ECO:0000259" key="8">
    <source>
        <dbReference type="Pfam" id="PF04116"/>
    </source>
</evidence>
<evidence type="ECO:0000256" key="2">
    <source>
        <dbReference type="ARBA" id="ARBA00022692"/>
    </source>
</evidence>
<dbReference type="InterPro" id="IPR051689">
    <property type="entry name" value="Sterol_desaturase/TMEM195"/>
</dbReference>
<evidence type="ECO:0000256" key="1">
    <source>
        <dbReference type="ARBA" id="ARBA00004127"/>
    </source>
</evidence>
<dbReference type="OrthoDB" id="9770329at2"/>
<dbReference type="Pfam" id="PF04116">
    <property type="entry name" value="FA_hydroxylase"/>
    <property type="match status" value="1"/>
</dbReference>
<evidence type="ECO:0000313" key="9">
    <source>
        <dbReference type="EMBL" id="SFC36040.1"/>
    </source>
</evidence>
<keyword evidence="5" id="KW-0443">Lipid metabolism</keyword>
<dbReference type="PANTHER" id="PTHR21624:SF1">
    <property type="entry name" value="ALKYLGLYCEROL MONOOXYGENASE"/>
    <property type="match status" value="1"/>
</dbReference>
<evidence type="ECO:0000313" key="10">
    <source>
        <dbReference type="Proteomes" id="UP000198639"/>
    </source>
</evidence>
<evidence type="ECO:0000256" key="5">
    <source>
        <dbReference type="ARBA" id="ARBA00023098"/>
    </source>
</evidence>
<evidence type="ECO:0000256" key="3">
    <source>
        <dbReference type="ARBA" id="ARBA00022989"/>
    </source>
</evidence>
<organism evidence="9 10">
    <name type="scientific">Massilia yuzhufengensis</name>
    <dbReference type="NCBI Taxonomy" id="1164594"/>
    <lineage>
        <taxon>Bacteria</taxon>
        <taxon>Pseudomonadati</taxon>
        <taxon>Pseudomonadota</taxon>
        <taxon>Betaproteobacteria</taxon>
        <taxon>Burkholderiales</taxon>
        <taxon>Oxalobacteraceae</taxon>
        <taxon>Telluria group</taxon>
        <taxon>Massilia</taxon>
    </lineage>
</organism>
<evidence type="ECO:0000256" key="6">
    <source>
        <dbReference type="ARBA" id="ARBA00023136"/>
    </source>
</evidence>
<reference evidence="10" key="1">
    <citation type="submission" date="2016-10" db="EMBL/GenBank/DDBJ databases">
        <authorList>
            <person name="Varghese N."/>
            <person name="Submissions S."/>
        </authorList>
    </citation>
    <scope>NUCLEOTIDE SEQUENCE [LARGE SCALE GENOMIC DNA]</scope>
    <source>
        <strain evidence="10">CGMCC 1.12041</strain>
    </source>
</reference>
<dbReference type="RefSeq" id="WP_091872978.1">
    <property type="nucleotide sequence ID" value="NZ_FOLD01000005.1"/>
</dbReference>
<feature type="transmembrane region" description="Helical" evidence="7">
    <location>
        <begin position="46"/>
        <end position="67"/>
    </location>
</feature>
<keyword evidence="3 7" id="KW-1133">Transmembrane helix</keyword>
<dbReference type="AlphaFoldDB" id="A0A1I1IS30"/>
<comment type="subcellular location">
    <subcellularLocation>
        <location evidence="1">Endomembrane system</location>
        <topology evidence="1">Multi-pass membrane protein</topology>
    </subcellularLocation>
</comment>
<evidence type="ECO:0000256" key="4">
    <source>
        <dbReference type="ARBA" id="ARBA00023002"/>
    </source>
</evidence>
<accession>A0A1I1IS30</accession>
<dbReference type="GO" id="GO:0008610">
    <property type="term" value="P:lipid biosynthetic process"/>
    <property type="evidence" value="ECO:0007669"/>
    <property type="project" value="InterPro"/>
</dbReference>
<gene>
    <name evidence="9" type="ORF">SAMN05216204_105217</name>
</gene>
<dbReference type="STRING" id="1164594.SAMN05216204_105217"/>
<dbReference type="GO" id="GO:0012505">
    <property type="term" value="C:endomembrane system"/>
    <property type="evidence" value="ECO:0007669"/>
    <property type="project" value="UniProtKB-SubCell"/>
</dbReference>
<keyword evidence="2 7" id="KW-0812">Transmembrane</keyword>
<dbReference type="GO" id="GO:0050479">
    <property type="term" value="F:glyceryl-ether monooxygenase activity"/>
    <property type="evidence" value="ECO:0007669"/>
    <property type="project" value="TreeGrafter"/>
</dbReference>
<keyword evidence="10" id="KW-1185">Reference proteome</keyword>